<evidence type="ECO:0000256" key="3">
    <source>
        <dbReference type="ARBA" id="ARBA00055068"/>
    </source>
</evidence>
<evidence type="ECO:0000256" key="1">
    <source>
        <dbReference type="ARBA" id="ARBA00011083"/>
    </source>
</evidence>
<dbReference type="GO" id="GO:0005829">
    <property type="term" value="C:cytosol"/>
    <property type="evidence" value="ECO:0007669"/>
    <property type="project" value="TreeGrafter"/>
</dbReference>
<comment type="pathway">
    <text evidence="4">Amine and polyamine degradation; putrescine degradation; 4-aminobutanoate from putrescine: step 4/4.</text>
</comment>
<reference evidence="6 7" key="1">
    <citation type="submission" date="2016-10" db="EMBL/GenBank/DDBJ databases">
        <title>Comparative genome analysis of multiple Pseudomonas spp. focuses on biocontrol and plant growth promoting traits.</title>
        <authorList>
            <person name="Tao X.-Y."/>
            <person name="Taylor C.G."/>
        </authorList>
    </citation>
    <scope>NUCLEOTIDE SEQUENCE [LARGE SCALE GENOMIC DNA]</scope>
    <source>
        <strain evidence="6 7">37A10</strain>
    </source>
</reference>
<comment type="function">
    <text evidence="3">Involved in the breakdown of putrescine via hydrolysis of the gamma-glutamyl linkage of gamma-glutamyl-gamma-aminobutyrate.</text>
</comment>
<protein>
    <recommendedName>
        <fullName evidence="5">gamma-glutamyl-gamma-aminobutyrate hydrolase</fullName>
        <ecNumber evidence="5">3.5.1.94</ecNumber>
    </recommendedName>
</protein>
<dbReference type="Gene3D" id="3.40.50.880">
    <property type="match status" value="1"/>
</dbReference>
<dbReference type="InterPro" id="IPR011697">
    <property type="entry name" value="Peptidase_C26"/>
</dbReference>
<dbReference type="EMBL" id="MOBQ01000012">
    <property type="protein sequence ID" value="RON47939.1"/>
    <property type="molecule type" value="Genomic_DNA"/>
</dbReference>
<gene>
    <name evidence="6" type="ORF">BK666_09670</name>
</gene>
<evidence type="ECO:0000313" key="6">
    <source>
        <dbReference type="EMBL" id="RON47939.1"/>
    </source>
</evidence>
<proteinExistence type="inferred from homology"/>
<keyword evidence="6" id="KW-0378">Hydrolase</keyword>
<dbReference type="OrthoDB" id="9784571at2"/>
<dbReference type="FunFam" id="3.40.50.880:FF:000030">
    <property type="entry name" value="Gamma-glutamyl-gamma-aminobutyrate hydrolase PuuD"/>
    <property type="match status" value="1"/>
</dbReference>
<dbReference type="InterPro" id="IPR029062">
    <property type="entry name" value="Class_I_gatase-like"/>
</dbReference>
<evidence type="ECO:0000256" key="5">
    <source>
        <dbReference type="ARBA" id="ARBA00066788"/>
    </source>
</evidence>
<dbReference type="PANTHER" id="PTHR43235">
    <property type="entry name" value="GLUTAMINE AMIDOTRANSFERASE PB2B2.05-RELATED"/>
    <property type="match status" value="1"/>
</dbReference>
<name>A0A423K837_9PSED</name>
<dbReference type="PROSITE" id="PS51273">
    <property type="entry name" value="GATASE_TYPE_1"/>
    <property type="match status" value="1"/>
</dbReference>
<comment type="caution">
    <text evidence="6">The sequence shown here is derived from an EMBL/GenBank/DDBJ whole genome shotgun (WGS) entry which is preliminary data.</text>
</comment>
<dbReference type="AlphaFoldDB" id="A0A423K837"/>
<dbReference type="GO" id="GO:0033969">
    <property type="term" value="F:gamma-glutamyl-gamma-aminobutyrate hydrolase activity"/>
    <property type="evidence" value="ECO:0007669"/>
    <property type="project" value="UniProtKB-EC"/>
</dbReference>
<dbReference type="SUPFAM" id="SSF52317">
    <property type="entry name" value="Class I glutamine amidotransferase-like"/>
    <property type="match status" value="1"/>
</dbReference>
<dbReference type="PANTHER" id="PTHR43235:SF1">
    <property type="entry name" value="GLUTAMINE AMIDOTRANSFERASE PB2B2.05-RELATED"/>
    <property type="match status" value="1"/>
</dbReference>
<sequence length="275" mass="30106">MTAIPRDVRRAVVGVTANRQLHDGVHRDWLRRRYIEALERHACVECVILPTIDGDLSREETLRKFRGVMSRLDGLVLTGDESNLDPDIFNLQQRAWNRASDDVIPGERDRPRDRLSSIALSVAIELAMPILGICRGLQEMSVHRSGSLHADLSAAGEGVVHSENPNVPRDQQYLPVHTVQVVPGGLLSSIVGEGDLYVNSLHNQGITEVASGVQREAVAEDGVIEALSYTTSGTFQFGVQWHPEWHAATDATSQKIFSAFGNACHAYQSTGPLSG</sequence>
<dbReference type="Proteomes" id="UP000285349">
    <property type="component" value="Unassembled WGS sequence"/>
</dbReference>
<comment type="catalytic activity">
    <reaction evidence="2">
        <text>4-(gamma-L-glutamylamino)butanoate + H2O = 4-aminobutanoate + L-glutamate</text>
        <dbReference type="Rhea" id="RHEA:19737"/>
        <dbReference type="ChEBI" id="CHEBI:15377"/>
        <dbReference type="ChEBI" id="CHEBI:29985"/>
        <dbReference type="ChEBI" id="CHEBI:58800"/>
        <dbReference type="ChEBI" id="CHEBI:59888"/>
        <dbReference type="EC" id="3.5.1.94"/>
    </reaction>
</comment>
<dbReference type="Pfam" id="PF07722">
    <property type="entry name" value="Peptidase_C26"/>
    <property type="match status" value="1"/>
</dbReference>
<dbReference type="CDD" id="cd01745">
    <property type="entry name" value="GATase1_2"/>
    <property type="match status" value="1"/>
</dbReference>
<dbReference type="InterPro" id="IPR044668">
    <property type="entry name" value="PuuD-like"/>
</dbReference>
<accession>A0A423K837</accession>
<dbReference type="RefSeq" id="WP_123509451.1">
    <property type="nucleotide sequence ID" value="NZ_MOBQ01000012.1"/>
</dbReference>
<dbReference type="GO" id="GO:0006598">
    <property type="term" value="P:polyamine catabolic process"/>
    <property type="evidence" value="ECO:0007669"/>
    <property type="project" value="TreeGrafter"/>
</dbReference>
<evidence type="ECO:0000313" key="7">
    <source>
        <dbReference type="Proteomes" id="UP000285349"/>
    </source>
</evidence>
<comment type="similarity">
    <text evidence="1">Belongs to the peptidase C26 family.</text>
</comment>
<evidence type="ECO:0000256" key="2">
    <source>
        <dbReference type="ARBA" id="ARBA00052718"/>
    </source>
</evidence>
<evidence type="ECO:0000256" key="4">
    <source>
        <dbReference type="ARBA" id="ARBA00060634"/>
    </source>
</evidence>
<organism evidence="6 7">
    <name type="scientific">Pseudomonas frederiksbergensis</name>
    <dbReference type="NCBI Taxonomy" id="104087"/>
    <lineage>
        <taxon>Bacteria</taxon>
        <taxon>Pseudomonadati</taxon>
        <taxon>Pseudomonadota</taxon>
        <taxon>Gammaproteobacteria</taxon>
        <taxon>Pseudomonadales</taxon>
        <taxon>Pseudomonadaceae</taxon>
        <taxon>Pseudomonas</taxon>
    </lineage>
</organism>
<dbReference type="EC" id="3.5.1.94" evidence="5"/>